<proteinExistence type="predicted"/>
<evidence type="ECO:0000313" key="1">
    <source>
        <dbReference type="EMBL" id="EGZ08622.1"/>
    </source>
</evidence>
<protein>
    <submittedName>
        <fullName evidence="1">Uncharacterized protein</fullName>
    </submittedName>
</protein>
<dbReference type="GeneID" id="20642574"/>
<accession>G5A5L7</accession>
<gene>
    <name evidence="1" type="ORF">PHYSODRAFT_305561</name>
</gene>
<reference evidence="1 2" key="1">
    <citation type="journal article" date="2006" name="Science">
        <title>Phytophthora genome sequences uncover evolutionary origins and mechanisms of pathogenesis.</title>
        <authorList>
            <person name="Tyler B.M."/>
            <person name="Tripathy S."/>
            <person name="Zhang X."/>
            <person name="Dehal P."/>
            <person name="Jiang R.H."/>
            <person name="Aerts A."/>
            <person name="Arredondo F.D."/>
            <person name="Baxter L."/>
            <person name="Bensasson D."/>
            <person name="Beynon J.L."/>
            <person name="Chapman J."/>
            <person name="Damasceno C.M."/>
            <person name="Dorrance A.E."/>
            <person name="Dou D."/>
            <person name="Dickerman A.W."/>
            <person name="Dubchak I.L."/>
            <person name="Garbelotto M."/>
            <person name="Gijzen M."/>
            <person name="Gordon S.G."/>
            <person name="Govers F."/>
            <person name="Grunwald N.J."/>
            <person name="Huang W."/>
            <person name="Ivors K.L."/>
            <person name="Jones R.W."/>
            <person name="Kamoun S."/>
            <person name="Krampis K."/>
            <person name="Lamour K.H."/>
            <person name="Lee M.K."/>
            <person name="McDonald W.H."/>
            <person name="Medina M."/>
            <person name="Meijer H.J."/>
            <person name="Nordberg E.K."/>
            <person name="Maclean D.J."/>
            <person name="Ospina-Giraldo M.D."/>
            <person name="Morris P.F."/>
            <person name="Phuntumart V."/>
            <person name="Putnam N.H."/>
            <person name="Rash S."/>
            <person name="Rose J.K."/>
            <person name="Sakihama Y."/>
            <person name="Salamov A.A."/>
            <person name="Savidor A."/>
            <person name="Scheuring C.F."/>
            <person name="Smith B.M."/>
            <person name="Sobral B.W."/>
            <person name="Terry A."/>
            <person name="Torto-Alalibo T.A."/>
            <person name="Win J."/>
            <person name="Xu Z."/>
            <person name="Zhang H."/>
            <person name="Grigoriev I.V."/>
            <person name="Rokhsar D.S."/>
            <person name="Boore J.L."/>
        </authorList>
    </citation>
    <scope>NUCLEOTIDE SEQUENCE [LARGE SCALE GENOMIC DNA]</scope>
    <source>
        <strain evidence="1 2">P6497</strain>
    </source>
</reference>
<dbReference type="Proteomes" id="UP000002640">
    <property type="component" value="Unassembled WGS sequence"/>
</dbReference>
<name>G5A5L7_PHYSP</name>
<dbReference type="AlphaFoldDB" id="G5A5L7"/>
<dbReference type="RefSeq" id="XP_009535255.1">
    <property type="nucleotide sequence ID" value="XM_009536960.1"/>
</dbReference>
<sequence>MAPAPVLTTTATNRRCAFIVADDERAWAADVAQSAHTPQECEIDGTVADGVAHAFGGGSTSFSPADFGATEFGSWSEFFSHVYAYQSRTFQRFRFRTSKTVKARNSKVHDPADKVPESFEHYARGLECIHAGKYKSRGQANVFDSKVAR</sequence>
<keyword evidence="2" id="KW-1185">Reference proteome</keyword>
<evidence type="ECO:0000313" key="2">
    <source>
        <dbReference type="Proteomes" id="UP000002640"/>
    </source>
</evidence>
<dbReference type="EMBL" id="JH159160">
    <property type="protein sequence ID" value="EGZ08622.1"/>
    <property type="molecule type" value="Genomic_DNA"/>
</dbReference>
<dbReference type="InParanoid" id="G5A5L7"/>
<organism evidence="1 2">
    <name type="scientific">Phytophthora sojae (strain P6497)</name>
    <name type="common">Soybean stem and root rot agent</name>
    <name type="synonym">Phytophthora megasperma f. sp. glycines</name>
    <dbReference type="NCBI Taxonomy" id="1094619"/>
    <lineage>
        <taxon>Eukaryota</taxon>
        <taxon>Sar</taxon>
        <taxon>Stramenopiles</taxon>
        <taxon>Oomycota</taxon>
        <taxon>Peronosporomycetes</taxon>
        <taxon>Peronosporales</taxon>
        <taxon>Peronosporaceae</taxon>
        <taxon>Phytophthora</taxon>
    </lineage>
</organism>
<dbReference type="KEGG" id="psoj:PHYSODRAFT_305561"/>